<gene>
    <name evidence="2" type="ORF">F5891DRAFT_977467</name>
</gene>
<evidence type="ECO:0000256" key="1">
    <source>
        <dbReference type="SAM" id="Coils"/>
    </source>
</evidence>
<feature type="coiled-coil region" evidence="1">
    <location>
        <begin position="138"/>
        <end position="165"/>
    </location>
</feature>
<reference evidence="2" key="1">
    <citation type="journal article" date="2020" name="New Phytol.">
        <title>Comparative genomics reveals dynamic genome evolution in host specialist ectomycorrhizal fungi.</title>
        <authorList>
            <person name="Lofgren L.A."/>
            <person name="Nguyen N.H."/>
            <person name="Vilgalys R."/>
            <person name="Ruytinx J."/>
            <person name="Liao H.L."/>
            <person name="Branco S."/>
            <person name="Kuo A."/>
            <person name="LaButti K."/>
            <person name="Lipzen A."/>
            <person name="Andreopoulos W."/>
            <person name="Pangilinan J."/>
            <person name="Riley R."/>
            <person name="Hundley H."/>
            <person name="Na H."/>
            <person name="Barry K."/>
            <person name="Grigoriev I.V."/>
            <person name="Stajich J.E."/>
            <person name="Kennedy P.G."/>
        </authorList>
    </citation>
    <scope>NUCLEOTIDE SEQUENCE</scope>
    <source>
        <strain evidence="2">FC203</strain>
    </source>
</reference>
<protein>
    <submittedName>
        <fullName evidence="2">Uncharacterized protein</fullName>
    </submittedName>
</protein>
<dbReference type="Proteomes" id="UP001195769">
    <property type="component" value="Unassembled WGS sequence"/>
</dbReference>
<evidence type="ECO:0000313" key="2">
    <source>
        <dbReference type="EMBL" id="KAG1903939.1"/>
    </source>
</evidence>
<dbReference type="AlphaFoldDB" id="A0AAD4ECX0"/>
<dbReference type="Pfam" id="PF20414">
    <property type="entry name" value="DUF6698"/>
    <property type="match status" value="1"/>
</dbReference>
<evidence type="ECO:0000313" key="3">
    <source>
        <dbReference type="Proteomes" id="UP001195769"/>
    </source>
</evidence>
<comment type="caution">
    <text evidence="2">The sequence shown here is derived from an EMBL/GenBank/DDBJ whole genome shotgun (WGS) entry which is preliminary data.</text>
</comment>
<name>A0AAD4ECX0_9AGAM</name>
<organism evidence="2 3">
    <name type="scientific">Suillus fuscotomentosus</name>
    <dbReference type="NCBI Taxonomy" id="1912939"/>
    <lineage>
        <taxon>Eukaryota</taxon>
        <taxon>Fungi</taxon>
        <taxon>Dikarya</taxon>
        <taxon>Basidiomycota</taxon>
        <taxon>Agaricomycotina</taxon>
        <taxon>Agaricomycetes</taxon>
        <taxon>Agaricomycetidae</taxon>
        <taxon>Boletales</taxon>
        <taxon>Suillineae</taxon>
        <taxon>Suillaceae</taxon>
        <taxon>Suillus</taxon>
    </lineage>
</organism>
<keyword evidence="1" id="KW-0175">Coiled coil</keyword>
<keyword evidence="3" id="KW-1185">Reference proteome</keyword>
<dbReference type="EMBL" id="JABBWK010000011">
    <property type="protein sequence ID" value="KAG1903939.1"/>
    <property type="molecule type" value="Genomic_DNA"/>
</dbReference>
<dbReference type="InterPro" id="IPR046521">
    <property type="entry name" value="DUF6698"/>
</dbReference>
<accession>A0AAD4ECX0</accession>
<sequence length="592" mass="65654">MLSSPWHERNTKLVGSLDSDNMVIYFIFHNAHYVPMKEKSDPVRPRCIDSTASIAETELSHYKQHVQVCCCLCPVTHSHYLVTNGFKMMPHRDSDGEDFEAELNAVSDAEDSDSEGLSDDDLGTLRAVLTVPQPDAPMHKVRKALETAQQAYNTLRIEFQALKKDYFTLSATVPAHSRNRTLKKTSALDTKITSQGKIYALFYHFWVIPGVFPTTPQPDVDPCSSSRWASPEAKLDGSMAELYQCVPQDLHKSMEKYMAFDSLFRAAVSAERSNIVHAIKSCAGIIFSDLKLDPSLFASQTDVRKQDNEDLLALLKQNGNGEYIRLAPVLFTRPDVMSADEFLKGPVLVKIIHVEIFGKKVLSGKIKGQKARGQRCNAQCVTEGLIAGATVMAHFLLTHDPEFTATGAETKINYQADYDFYLERLFKRTPWACSVMNFFNKEVFNITSPSHAPASDDSYTIPQPRTWEDDLLDELDAPIITQLQLGVSRLSLGNHEPPVSGTHSTSSRQFLLPVAEPPVPVTHSASFPQSRLPVPEPSVSVSMTHSASSFQAQLPVPKPPFMSEPDKATHVTHHGGTRVVAPTKARKGKGKC</sequence>
<proteinExistence type="predicted"/>
<dbReference type="GeneID" id="64671006"/>
<dbReference type="RefSeq" id="XP_041229514.1">
    <property type="nucleotide sequence ID" value="XM_041376708.1"/>
</dbReference>